<keyword evidence="6 8" id="KW-0675">Receptor</keyword>
<dbReference type="CDD" id="cd00637">
    <property type="entry name" value="7tm_classA_rhodopsin-like"/>
    <property type="match status" value="1"/>
</dbReference>
<protein>
    <recommendedName>
        <fullName evidence="10">G-protein coupled receptors family 1 profile domain-containing protein</fullName>
    </recommendedName>
</protein>
<dbReference type="PROSITE" id="PS50262">
    <property type="entry name" value="G_PROTEIN_RECEP_F1_2"/>
    <property type="match status" value="1"/>
</dbReference>
<feature type="domain" description="G-protein coupled receptors family 1 profile" evidence="10">
    <location>
        <begin position="59"/>
        <end position="332"/>
    </location>
</feature>
<dbReference type="Proteomes" id="UP001159428">
    <property type="component" value="Unassembled WGS sequence"/>
</dbReference>
<feature type="transmembrane region" description="Helical" evidence="9">
    <location>
        <begin position="46"/>
        <end position="67"/>
    </location>
</feature>
<dbReference type="PROSITE" id="PS00237">
    <property type="entry name" value="G_PROTEIN_RECEP_F1_1"/>
    <property type="match status" value="1"/>
</dbReference>
<comment type="caution">
    <text evidence="11">The sequence shown here is derived from an EMBL/GenBank/DDBJ whole genome shotgun (WGS) entry which is preliminary data.</text>
</comment>
<name>A0AAU9VUE0_9CNID</name>
<dbReference type="Pfam" id="PF00001">
    <property type="entry name" value="7tm_1"/>
    <property type="match status" value="1"/>
</dbReference>
<dbReference type="SUPFAM" id="SSF81321">
    <property type="entry name" value="Family A G protein-coupled receptor-like"/>
    <property type="match status" value="1"/>
</dbReference>
<feature type="transmembrane region" description="Helical" evidence="9">
    <location>
        <begin position="118"/>
        <end position="139"/>
    </location>
</feature>
<feature type="transmembrane region" description="Helical" evidence="9">
    <location>
        <begin position="313"/>
        <end position="335"/>
    </location>
</feature>
<feature type="transmembrane region" description="Helical" evidence="9">
    <location>
        <begin position="165"/>
        <end position="186"/>
    </location>
</feature>
<evidence type="ECO:0000313" key="12">
    <source>
        <dbReference type="Proteomes" id="UP001159428"/>
    </source>
</evidence>
<feature type="transmembrane region" description="Helical" evidence="9">
    <location>
        <begin position="79"/>
        <end position="98"/>
    </location>
</feature>
<dbReference type="Gene3D" id="1.20.1070.10">
    <property type="entry name" value="Rhodopsin 7-helix transmembrane proteins"/>
    <property type="match status" value="1"/>
</dbReference>
<keyword evidence="4 8" id="KW-0297">G-protein coupled receptor</keyword>
<reference evidence="11 12" key="1">
    <citation type="submission" date="2022-05" db="EMBL/GenBank/DDBJ databases">
        <authorList>
            <consortium name="Genoscope - CEA"/>
            <person name="William W."/>
        </authorList>
    </citation>
    <scope>NUCLEOTIDE SEQUENCE [LARGE SCALE GENOMIC DNA]</scope>
</reference>
<evidence type="ECO:0000256" key="3">
    <source>
        <dbReference type="ARBA" id="ARBA00022989"/>
    </source>
</evidence>
<sequence length="351" mass="40484">MPVDEFKENCTINIGSCDNSTWLWNSSSYNDSDEDLSSPFITKLQIGFQLVVGLLGTFGNVLVFTVIREMKRKKSRTDIFVQNLSIADLGIFLLSTPLMAIKERLPYNWPFGKFACLYLYPIPEIFHGASVWCIAVIAFDRYRQIITPRIYGPNKRRTLLKRAKYVVACVWVVSFLALCLPLYFVVEYQRTTGRWCGPRWPQRLFAQAYMILLTVFSYLLPLAVISWTYLAISRIIQRSNAFIKNIIHGNGALEDRCCVSSTKNVRLRQNRRAKKILTPMVLVFAVTMLPLNVFRLTIVFWPAMGKQDYYQNLLYAISVFVMLNSAANPVIYSIASRDFRRGIKNLFHKES</sequence>
<dbReference type="GO" id="GO:0004930">
    <property type="term" value="F:G protein-coupled receptor activity"/>
    <property type="evidence" value="ECO:0007669"/>
    <property type="project" value="UniProtKB-KW"/>
</dbReference>
<comment type="similarity">
    <text evidence="8">Belongs to the G-protein coupled receptor 1 family.</text>
</comment>
<feature type="transmembrane region" description="Helical" evidence="9">
    <location>
        <begin position="276"/>
        <end position="301"/>
    </location>
</feature>
<accession>A0AAU9VUE0</accession>
<organism evidence="11 12">
    <name type="scientific">Pocillopora meandrina</name>
    <dbReference type="NCBI Taxonomy" id="46732"/>
    <lineage>
        <taxon>Eukaryota</taxon>
        <taxon>Metazoa</taxon>
        <taxon>Cnidaria</taxon>
        <taxon>Anthozoa</taxon>
        <taxon>Hexacorallia</taxon>
        <taxon>Scleractinia</taxon>
        <taxon>Astrocoeniina</taxon>
        <taxon>Pocilloporidae</taxon>
        <taxon>Pocillopora</taxon>
    </lineage>
</organism>
<feature type="transmembrane region" description="Helical" evidence="9">
    <location>
        <begin position="206"/>
        <end position="230"/>
    </location>
</feature>
<evidence type="ECO:0000256" key="2">
    <source>
        <dbReference type="ARBA" id="ARBA00022692"/>
    </source>
</evidence>
<evidence type="ECO:0000256" key="5">
    <source>
        <dbReference type="ARBA" id="ARBA00023136"/>
    </source>
</evidence>
<evidence type="ECO:0000313" key="11">
    <source>
        <dbReference type="EMBL" id="CAH3039777.1"/>
    </source>
</evidence>
<dbReference type="PANTHER" id="PTHR45695:SF9">
    <property type="entry name" value="LEUCOKININ RECEPTOR"/>
    <property type="match status" value="1"/>
</dbReference>
<keyword evidence="7 8" id="KW-0807">Transducer</keyword>
<keyword evidence="12" id="KW-1185">Reference proteome</keyword>
<keyword evidence="2 8" id="KW-0812">Transmembrane</keyword>
<proteinExistence type="inferred from homology"/>
<gene>
    <name evidence="11" type="ORF">PMEA_00026376</name>
</gene>
<comment type="subcellular location">
    <subcellularLocation>
        <location evidence="1">Membrane</location>
        <topology evidence="1">Multi-pass membrane protein</topology>
    </subcellularLocation>
</comment>
<dbReference type="EMBL" id="CALNXJ010000005">
    <property type="protein sequence ID" value="CAH3039777.1"/>
    <property type="molecule type" value="Genomic_DNA"/>
</dbReference>
<dbReference type="PANTHER" id="PTHR45695">
    <property type="entry name" value="LEUCOKININ RECEPTOR-RELATED"/>
    <property type="match status" value="1"/>
</dbReference>
<dbReference type="AlphaFoldDB" id="A0AAU9VUE0"/>
<dbReference type="GO" id="GO:0005886">
    <property type="term" value="C:plasma membrane"/>
    <property type="evidence" value="ECO:0007669"/>
    <property type="project" value="TreeGrafter"/>
</dbReference>
<evidence type="ECO:0000256" key="8">
    <source>
        <dbReference type="RuleBase" id="RU000688"/>
    </source>
</evidence>
<evidence type="ECO:0000256" key="4">
    <source>
        <dbReference type="ARBA" id="ARBA00023040"/>
    </source>
</evidence>
<dbReference type="PRINTS" id="PR00237">
    <property type="entry name" value="GPCRRHODOPSN"/>
</dbReference>
<keyword evidence="5 9" id="KW-0472">Membrane</keyword>
<evidence type="ECO:0000256" key="9">
    <source>
        <dbReference type="SAM" id="Phobius"/>
    </source>
</evidence>
<evidence type="ECO:0000259" key="10">
    <source>
        <dbReference type="PROSITE" id="PS50262"/>
    </source>
</evidence>
<evidence type="ECO:0000256" key="1">
    <source>
        <dbReference type="ARBA" id="ARBA00004141"/>
    </source>
</evidence>
<evidence type="ECO:0000256" key="6">
    <source>
        <dbReference type="ARBA" id="ARBA00023170"/>
    </source>
</evidence>
<dbReference type="InterPro" id="IPR017452">
    <property type="entry name" value="GPCR_Rhodpsn_7TM"/>
</dbReference>
<evidence type="ECO:0000256" key="7">
    <source>
        <dbReference type="ARBA" id="ARBA00023224"/>
    </source>
</evidence>
<dbReference type="InterPro" id="IPR000276">
    <property type="entry name" value="GPCR_Rhodpsn"/>
</dbReference>
<keyword evidence="3 9" id="KW-1133">Transmembrane helix</keyword>